<feature type="region of interest" description="Disordered" evidence="1">
    <location>
        <begin position="206"/>
        <end position="241"/>
    </location>
</feature>
<comment type="caution">
    <text evidence="2">The sequence shown here is derived from an EMBL/GenBank/DDBJ whole genome shotgun (WGS) entry which is preliminary data.</text>
</comment>
<sequence length="241" mass="26832">MADRNTLHGSCACGRNRYTVDIPAEQTELAELKYDNSNASRHHSASPHVLWLRVPLTWYTSATFAQLPDERHASILRTFTSSLSEPNTRRQFCGYCGTQLTSWHEQTANDAEHICLTVGSLLDEDQALLGHLGYLPGTDSSDEDTEHAAAVSAARQSREVARNEPLSRGAPWFEELVEDTGFGRLKQRRGGHQSRDGHVRVEWEVAEWTEGDDGQLEGSATPSKRKIGELESGEDAEMRNV</sequence>
<organism evidence="2 3">
    <name type="scientific">Periconia digitata</name>
    <dbReference type="NCBI Taxonomy" id="1303443"/>
    <lineage>
        <taxon>Eukaryota</taxon>
        <taxon>Fungi</taxon>
        <taxon>Dikarya</taxon>
        <taxon>Ascomycota</taxon>
        <taxon>Pezizomycotina</taxon>
        <taxon>Dothideomycetes</taxon>
        <taxon>Pleosporomycetidae</taxon>
        <taxon>Pleosporales</taxon>
        <taxon>Massarineae</taxon>
        <taxon>Periconiaceae</taxon>
        <taxon>Periconia</taxon>
    </lineage>
</organism>
<dbReference type="AlphaFoldDB" id="A0A9W4URD9"/>
<protein>
    <recommendedName>
        <fullName evidence="4">CENP-V/GFA domain-containing protein</fullName>
    </recommendedName>
</protein>
<accession>A0A9W4URD9</accession>
<keyword evidence="3" id="KW-1185">Reference proteome</keyword>
<evidence type="ECO:0000313" key="2">
    <source>
        <dbReference type="EMBL" id="CAI6339596.1"/>
    </source>
</evidence>
<dbReference type="SUPFAM" id="SSF51316">
    <property type="entry name" value="Mss4-like"/>
    <property type="match status" value="1"/>
</dbReference>
<feature type="compositionally biased region" description="Acidic residues" evidence="1">
    <location>
        <begin position="206"/>
        <end position="215"/>
    </location>
</feature>
<evidence type="ECO:0000313" key="3">
    <source>
        <dbReference type="Proteomes" id="UP001152607"/>
    </source>
</evidence>
<proteinExistence type="predicted"/>
<evidence type="ECO:0000256" key="1">
    <source>
        <dbReference type="SAM" id="MobiDB-lite"/>
    </source>
</evidence>
<dbReference type="Gene3D" id="3.90.1590.10">
    <property type="entry name" value="glutathione-dependent formaldehyde- activating enzyme (gfa)"/>
    <property type="match status" value="1"/>
</dbReference>
<dbReference type="Proteomes" id="UP001152607">
    <property type="component" value="Unassembled WGS sequence"/>
</dbReference>
<gene>
    <name evidence="2" type="ORF">PDIGIT_LOCUS12757</name>
</gene>
<dbReference type="EMBL" id="CAOQHR010000009">
    <property type="protein sequence ID" value="CAI6339596.1"/>
    <property type="molecule type" value="Genomic_DNA"/>
</dbReference>
<evidence type="ECO:0008006" key="4">
    <source>
        <dbReference type="Google" id="ProtNLM"/>
    </source>
</evidence>
<reference evidence="2" key="1">
    <citation type="submission" date="2023-01" db="EMBL/GenBank/DDBJ databases">
        <authorList>
            <person name="Van Ghelder C."/>
            <person name="Rancurel C."/>
        </authorList>
    </citation>
    <scope>NUCLEOTIDE SEQUENCE</scope>
    <source>
        <strain evidence="2">CNCM I-4278</strain>
    </source>
</reference>
<dbReference type="InterPro" id="IPR011057">
    <property type="entry name" value="Mss4-like_sf"/>
</dbReference>
<dbReference type="OrthoDB" id="3907216at2759"/>
<name>A0A9W4URD9_9PLEO</name>